<accession>A0ABT2JLN5</accession>
<evidence type="ECO:0000313" key="2">
    <source>
        <dbReference type="EMBL" id="MCT2588794.1"/>
    </source>
</evidence>
<feature type="region of interest" description="Disordered" evidence="1">
    <location>
        <begin position="1"/>
        <end position="22"/>
    </location>
</feature>
<evidence type="ECO:0000313" key="3">
    <source>
        <dbReference type="Proteomes" id="UP001156389"/>
    </source>
</evidence>
<feature type="compositionally biased region" description="Basic and acidic residues" evidence="1">
    <location>
        <begin position="12"/>
        <end position="22"/>
    </location>
</feature>
<comment type="caution">
    <text evidence="2">The sequence shown here is derived from an EMBL/GenBank/DDBJ whole genome shotgun (WGS) entry which is preliminary data.</text>
</comment>
<dbReference type="Proteomes" id="UP001156389">
    <property type="component" value="Unassembled WGS sequence"/>
</dbReference>
<name>A0ABT2JLN5_9ACTN</name>
<reference evidence="2 3" key="1">
    <citation type="submission" date="2021-10" db="EMBL/GenBank/DDBJ databases">
        <title>Streptomyces gossypii sp. nov., isolated from soil collected from cotton field.</title>
        <authorList>
            <person name="Ge X."/>
            <person name="Chen X."/>
            <person name="Liu W."/>
        </authorList>
    </citation>
    <scope>NUCLEOTIDE SEQUENCE [LARGE SCALE GENOMIC DNA]</scope>
    <source>
        <strain evidence="2 3">N2-109</strain>
    </source>
</reference>
<sequence length="63" mass="6682">MTLLGPYVPSRGPRERRNEGKHAFQAAVTTALLGLATDADGPVIVAGDLTSSWGRPPEPEQPQ</sequence>
<protein>
    <submittedName>
        <fullName evidence="2">Uncharacterized protein</fullName>
    </submittedName>
</protein>
<gene>
    <name evidence="2" type="ORF">LHJ74_02375</name>
</gene>
<evidence type="ECO:0000256" key="1">
    <source>
        <dbReference type="SAM" id="MobiDB-lite"/>
    </source>
</evidence>
<keyword evidence="3" id="KW-1185">Reference proteome</keyword>
<proteinExistence type="predicted"/>
<organism evidence="2 3">
    <name type="scientific">Streptomyces gossypii</name>
    <dbReference type="NCBI Taxonomy" id="2883101"/>
    <lineage>
        <taxon>Bacteria</taxon>
        <taxon>Bacillati</taxon>
        <taxon>Actinomycetota</taxon>
        <taxon>Actinomycetes</taxon>
        <taxon>Kitasatosporales</taxon>
        <taxon>Streptomycetaceae</taxon>
        <taxon>Streptomyces</taxon>
    </lineage>
</organism>
<dbReference type="EMBL" id="JAJAGO010000001">
    <property type="protein sequence ID" value="MCT2588794.1"/>
    <property type="molecule type" value="Genomic_DNA"/>
</dbReference>